<dbReference type="EMBL" id="JABVXQ010000001">
    <property type="protein sequence ID" value="KAF6131241.1"/>
    <property type="molecule type" value="Genomic_DNA"/>
</dbReference>
<reference evidence="1 2" key="1">
    <citation type="journal article" date="2020" name="Nature">
        <title>Six reference-quality genomes reveal evolution of bat adaptations.</title>
        <authorList>
            <person name="Jebb D."/>
            <person name="Huang Z."/>
            <person name="Pippel M."/>
            <person name="Hughes G.M."/>
            <person name="Lavrichenko K."/>
            <person name="Devanna P."/>
            <person name="Winkler S."/>
            <person name="Jermiin L.S."/>
            <person name="Skirmuntt E.C."/>
            <person name="Katzourakis A."/>
            <person name="Burkitt-Gray L."/>
            <person name="Ray D.A."/>
            <person name="Sullivan K.A.M."/>
            <person name="Roscito J.G."/>
            <person name="Kirilenko B.M."/>
            <person name="Davalos L.M."/>
            <person name="Corthals A.P."/>
            <person name="Power M.L."/>
            <person name="Jones G."/>
            <person name="Ransome R.D."/>
            <person name="Dechmann D.K.N."/>
            <person name="Locatelli A.G."/>
            <person name="Puechmaille S.J."/>
            <person name="Fedrigo O."/>
            <person name="Jarvis E.D."/>
            <person name="Hiller M."/>
            <person name="Vernes S.C."/>
            <person name="Myers E.W."/>
            <person name="Teeling E.C."/>
        </authorList>
    </citation>
    <scope>NUCLEOTIDE SEQUENCE [LARGE SCALE GENOMIC DNA]</scope>
    <source>
        <strain evidence="1">Bat1K_MPI-CBG_1</strain>
    </source>
</reference>
<dbReference type="Proteomes" id="UP000664940">
    <property type="component" value="Unassembled WGS sequence"/>
</dbReference>
<proteinExistence type="predicted"/>
<comment type="caution">
    <text evidence="1">The sequence shown here is derived from an EMBL/GenBank/DDBJ whole genome shotgun (WGS) entry which is preliminary data.</text>
</comment>
<sequence length="166" mass="17223">MAFRLCSVCYGCFTAWSGVCLGGGLVGAWEECVICCRWRKWSAGAGSVGLAGWAVELDHVLTDLLPAGSVRPDGGVWASPTATVGSSLSVIPALKSVSPDCSTAVPVLCRECLHTAPLACSAADVAVLHEGTEPHTRQRVVVPVSGFFQGDGSFCLLTDILPVSTE</sequence>
<name>A0A834EVW5_9CHIR</name>
<protein>
    <submittedName>
        <fullName evidence="1">Uncharacterized protein</fullName>
    </submittedName>
</protein>
<dbReference type="AlphaFoldDB" id="A0A834EVW5"/>
<organism evidence="1 2">
    <name type="scientific">Phyllostomus discolor</name>
    <name type="common">pale spear-nosed bat</name>
    <dbReference type="NCBI Taxonomy" id="89673"/>
    <lineage>
        <taxon>Eukaryota</taxon>
        <taxon>Metazoa</taxon>
        <taxon>Chordata</taxon>
        <taxon>Craniata</taxon>
        <taxon>Vertebrata</taxon>
        <taxon>Euteleostomi</taxon>
        <taxon>Mammalia</taxon>
        <taxon>Eutheria</taxon>
        <taxon>Laurasiatheria</taxon>
        <taxon>Chiroptera</taxon>
        <taxon>Yangochiroptera</taxon>
        <taxon>Phyllostomidae</taxon>
        <taxon>Phyllostominae</taxon>
        <taxon>Phyllostomus</taxon>
    </lineage>
</organism>
<evidence type="ECO:0000313" key="1">
    <source>
        <dbReference type="EMBL" id="KAF6131241.1"/>
    </source>
</evidence>
<gene>
    <name evidence="1" type="ORF">HJG60_008101</name>
</gene>
<accession>A0A834EVW5</accession>
<evidence type="ECO:0000313" key="2">
    <source>
        <dbReference type="Proteomes" id="UP000664940"/>
    </source>
</evidence>